<evidence type="ECO:0000313" key="2">
    <source>
        <dbReference type="Proteomes" id="UP000828048"/>
    </source>
</evidence>
<organism evidence="1 2">
    <name type="scientific">Vaccinium darrowii</name>
    <dbReference type="NCBI Taxonomy" id="229202"/>
    <lineage>
        <taxon>Eukaryota</taxon>
        <taxon>Viridiplantae</taxon>
        <taxon>Streptophyta</taxon>
        <taxon>Embryophyta</taxon>
        <taxon>Tracheophyta</taxon>
        <taxon>Spermatophyta</taxon>
        <taxon>Magnoliopsida</taxon>
        <taxon>eudicotyledons</taxon>
        <taxon>Gunneridae</taxon>
        <taxon>Pentapetalae</taxon>
        <taxon>asterids</taxon>
        <taxon>Ericales</taxon>
        <taxon>Ericaceae</taxon>
        <taxon>Vaccinioideae</taxon>
        <taxon>Vaccinieae</taxon>
        <taxon>Vaccinium</taxon>
    </lineage>
</organism>
<sequence>MAVATIAPNQHILFRLSNSRTTTWFPNGKTLFTSQTRPFISLIRCSSSASPPPPSSSTELDKPTAESCVNLGLSLFSKGRVKDALTQFETALTLDPNPVEAQAALYNKACCHAYRGEGKKAAECLRTALREYNLKFGTILNDPDLASFRALPEFKELQEEARLGGEDIGYSFRRDLKLISEVQAPFRGVRRFFYVAFSAAAGISLFFTVPRLIRAIQGGDDAPDLLATAENAAINVGGIIILVALFFWDNKKEEEQIAQISRDETLSRLPLRLSTNRVVELVQLRDTVRPVILAGKKETVSLAIKKAERFRTELLRRGVLLIPVIWGQARAPQITKKGFGNRPKAASSLPSIGEDFDKRAQSITAKSKLKTEVRFKAEVVSPAEWERWIMDQQKSEGVTPGEDVYIILRLDGRVRRSGKGMPDWQQIVQELPPMEALLSKLEK</sequence>
<dbReference type="Proteomes" id="UP000828048">
    <property type="component" value="Chromosome 12"/>
</dbReference>
<proteinExistence type="predicted"/>
<keyword evidence="2" id="KW-1185">Reference proteome</keyword>
<accession>A0ACB7ZGN4</accession>
<evidence type="ECO:0000313" key="1">
    <source>
        <dbReference type="EMBL" id="KAH7864192.1"/>
    </source>
</evidence>
<dbReference type="EMBL" id="CM037162">
    <property type="protein sequence ID" value="KAH7864192.1"/>
    <property type="molecule type" value="Genomic_DNA"/>
</dbReference>
<reference evidence="1 2" key="1">
    <citation type="journal article" date="2021" name="Hortic Res">
        <title>High-quality reference genome and annotation aids understanding of berry development for evergreen blueberry (Vaccinium darrowii).</title>
        <authorList>
            <person name="Yu J."/>
            <person name="Hulse-Kemp A.M."/>
            <person name="Babiker E."/>
            <person name="Staton M."/>
        </authorList>
    </citation>
    <scope>NUCLEOTIDE SEQUENCE [LARGE SCALE GENOMIC DNA]</scope>
    <source>
        <strain evidence="2">cv. NJ 8807/NJ 8810</strain>
        <tissue evidence="1">Young leaf</tissue>
    </source>
</reference>
<gene>
    <name evidence="1" type="ORF">Vadar_026863</name>
</gene>
<name>A0ACB7ZGN4_9ERIC</name>
<comment type="caution">
    <text evidence="1">The sequence shown here is derived from an EMBL/GenBank/DDBJ whole genome shotgun (WGS) entry which is preliminary data.</text>
</comment>
<protein>
    <submittedName>
        <fullName evidence="1">Uncharacterized protein</fullName>
    </submittedName>
</protein>